<keyword evidence="1" id="KW-1133">Transmembrane helix</keyword>
<evidence type="ECO:0008006" key="4">
    <source>
        <dbReference type="Google" id="ProtNLM"/>
    </source>
</evidence>
<name>A0ABN2B2I4_9ACTN</name>
<keyword evidence="1" id="KW-0472">Membrane</keyword>
<sequence length="197" mass="21424">MPAVASLVLAERVLASTGEASFRSAAPAALPARLPARLRADLPEEFSGPVGYADRWLWIALGLAVALAVYYLLAWWLTRPPRPRTVARAGVPLPDVRQEHLARIDRIDALVRSGELAPRDGHQQLSEVVRDYVAAVTTLPARTMVLADFRDRAPAALVEVIELVYPPEFAPDDAVARDLFDTAAERARGLVGDWSAA</sequence>
<feature type="transmembrane region" description="Helical" evidence="1">
    <location>
        <begin position="56"/>
        <end position="78"/>
    </location>
</feature>
<evidence type="ECO:0000256" key="1">
    <source>
        <dbReference type="SAM" id="Phobius"/>
    </source>
</evidence>
<gene>
    <name evidence="2" type="ORF">GCM10009788_39220</name>
</gene>
<evidence type="ECO:0000313" key="2">
    <source>
        <dbReference type="EMBL" id="GAA1532220.1"/>
    </source>
</evidence>
<reference evidence="2 3" key="1">
    <citation type="journal article" date="2019" name="Int. J. Syst. Evol. Microbiol.">
        <title>The Global Catalogue of Microorganisms (GCM) 10K type strain sequencing project: providing services to taxonomists for standard genome sequencing and annotation.</title>
        <authorList>
            <consortium name="The Broad Institute Genomics Platform"/>
            <consortium name="The Broad Institute Genome Sequencing Center for Infectious Disease"/>
            <person name="Wu L."/>
            <person name="Ma J."/>
        </authorList>
    </citation>
    <scope>NUCLEOTIDE SEQUENCE [LARGE SCALE GENOMIC DNA]</scope>
    <source>
        <strain evidence="2 3">JCM 14942</strain>
    </source>
</reference>
<dbReference type="RefSeq" id="WP_141006381.1">
    <property type="nucleotide sequence ID" value="NZ_BAAAOR010000028.1"/>
</dbReference>
<comment type="caution">
    <text evidence="2">The sequence shown here is derived from an EMBL/GenBank/DDBJ whole genome shotgun (WGS) entry which is preliminary data.</text>
</comment>
<proteinExistence type="predicted"/>
<accession>A0ABN2B2I4</accession>
<keyword evidence="1" id="KW-0812">Transmembrane</keyword>
<keyword evidence="3" id="KW-1185">Reference proteome</keyword>
<dbReference type="Proteomes" id="UP001500842">
    <property type="component" value="Unassembled WGS sequence"/>
</dbReference>
<protein>
    <recommendedName>
        <fullName evidence="4">DUF4129 domain-containing protein</fullName>
    </recommendedName>
</protein>
<evidence type="ECO:0000313" key="3">
    <source>
        <dbReference type="Proteomes" id="UP001500842"/>
    </source>
</evidence>
<organism evidence="2 3">
    <name type="scientific">Nocardioides humi</name>
    <dbReference type="NCBI Taxonomy" id="449461"/>
    <lineage>
        <taxon>Bacteria</taxon>
        <taxon>Bacillati</taxon>
        <taxon>Actinomycetota</taxon>
        <taxon>Actinomycetes</taxon>
        <taxon>Propionibacteriales</taxon>
        <taxon>Nocardioidaceae</taxon>
        <taxon>Nocardioides</taxon>
    </lineage>
</organism>
<dbReference type="EMBL" id="BAAAOR010000028">
    <property type="protein sequence ID" value="GAA1532220.1"/>
    <property type="molecule type" value="Genomic_DNA"/>
</dbReference>